<reference evidence="1 2" key="1">
    <citation type="submission" date="2024-08" db="EMBL/GenBank/DDBJ databases">
        <title>Two novel Cytobacillus novel species.</title>
        <authorList>
            <person name="Liu G."/>
        </authorList>
    </citation>
    <scope>NUCLEOTIDE SEQUENCE [LARGE SCALE GENOMIC DNA]</scope>
    <source>
        <strain evidence="1 2">FJAT-54145</strain>
    </source>
</reference>
<protein>
    <submittedName>
        <fullName evidence="1">DUF4359 domain-containing protein</fullName>
    </submittedName>
</protein>
<comment type="caution">
    <text evidence="1">The sequence shown here is derived from an EMBL/GenBank/DDBJ whole genome shotgun (WGS) entry which is preliminary data.</text>
</comment>
<organism evidence="1 2">
    <name type="scientific">Cytobacillus spartinae</name>
    <dbReference type="NCBI Taxonomy" id="3299023"/>
    <lineage>
        <taxon>Bacteria</taxon>
        <taxon>Bacillati</taxon>
        <taxon>Bacillota</taxon>
        <taxon>Bacilli</taxon>
        <taxon>Bacillales</taxon>
        <taxon>Bacillaceae</taxon>
        <taxon>Cytobacillus</taxon>
    </lineage>
</organism>
<name>A0ABW6K801_9BACI</name>
<evidence type="ECO:0000313" key="2">
    <source>
        <dbReference type="Proteomes" id="UP001601059"/>
    </source>
</evidence>
<dbReference type="RefSeq" id="WP_389358419.1">
    <property type="nucleotide sequence ID" value="NZ_JBIACK010000001.1"/>
</dbReference>
<dbReference type="Pfam" id="PF14271">
    <property type="entry name" value="DUF4359"/>
    <property type="match status" value="1"/>
</dbReference>
<keyword evidence="2" id="KW-1185">Reference proteome</keyword>
<proteinExistence type="predicted"/>
<dbReference type="InterPro" id="IPR025578">
    <property type="entry name" value="DUF4359"/>
</dbReference>
<accession>A0ABW6K801</accession>
<dbReference type="EMBL" id="JBIACK010000001">
    <property type="protein sequence ID" value="MFE8699864.1"/>
    <property type="molecule type" value="Genomic_DNA"/>
</dbReference>
<dbReference type="Proteomes" id="UP001601059">
    <property type="component" value="Unassembled WGS sequence"/>
</dbReference>
<sequence>MKKRYMLMIALIAFVLIMVVTNPKQEDYVNWATNELTADKGILLSLGANQLAKPVIDSATETTNFMLFSVYKTAVPHNDSIVTTVGLLNQFIQTEAAE</sequence>
<evidence type="ECO:0000313" key="1">
    <source>
        <dbReference type="EMBL" id="MFE8699864.1"/>
    </source>
</evidence>
<gene>
    <name evidence="1" type="ORF">ACFYKX_04425</name>
</gene>